<gene>
    <name evidence="1" type="ORF">MMOR_52500</name>
</gene>
<reference evidence="1 2" key="1">
    <citation type="journal article" date="2019" name="Emerg. Microbes Infect.">
        <title>Comprehensive subspecies identification of 175 nontuberculous mycobacteria species based on 7547 genomic profiles.</title>
        <authorList>
            <person name="Matsumoto Y."/>
            <person name="Kinjo T."/>
            <person name="Motooka D."/>
            <person name="Nabeya D."/>
            <person name="Jung N."/>
            <person name="Uechi K."/>
            <person name="Horii T."/>
            <person name="Iida T."/>
            <person name="Fujita J."/>
            <person name="Nakamura S."/>
        </authorList>
    </citation>
    <scope>NUCLEOTIDE SEQUENCE [LARGE SCALE GENOMIC DNA]</scope>
    <source>
        <strain evidence="1 2">JCM 6375</strain>
    </source>
</reference>
<dbReference type="RefSeq" id="WP_083153993.1">
    <property type="nucleotide sequence ID" value="NZ_AP022560.1"/>
</dbReference>
<sequence>MKLFRVAEAPWVTAVGDGTQLTVARSLACSVSDPKYLPVAAYIEDHGLVLFETAIRPEQGMYGRCEVSHYTTPEVRSLLLMNLEENR</sequence>
<protein>
    <submittedName>
        <fullName evidence="1">Uncharacterized protein</fullName>
    </submittedName>
</protein>
<name>A0AAD1HGM0_9MYCO</name>
<evidence type="ECO:0000313" key="2">
    <source>
        <dbReference type="Proteomes" id="UP000466681"/>
    </source>
</evidence>
<keyword evidence="2" id="KW-1185">Reference proteome</keyword>
<dbReference type="EMBL" id="AP022560">
    <property type="protein sequence ID" value="BBX04314.1"/>
    <property type="molecule type" value="Genomic_DNA"/>
</dbReference>
<dbReference type="KEGG" id="mmor:MMOR_52500"/>
<evidence type="ECO:0000313" key="1">
    <source>
        <dbReference type="EMBL" id="BBX04314.1"/>
    </source>
</evidence>
<proteinExistence type="predicted"/>
<organism evidence="1 2">
    <name type="scientific">Mycolicibacterium moriokaense</name>
    <dbReference type="NCBI Taxonomy" id="39691"/>
    <lineage>
        <taxon>Bacteria</taxon>
        <taxon>Bacillati</taxon>
        <taxon>Actinomycetota</taxon>
        <taxon>Actinomycetes</taxon>
        <taxon>Mycobacteriales</taxon>
        <taxon>Mycobacteriaceae</taxon>
        <taxon>Mycolicibacterium</taxon>
    </lineage>
</organism>
<accession>A0AAD1HGM0</accession>
<dbReference type="Proteomes" id="UP000466681">
    <property type="component" value="Chromosome"/>
</dbReference>
<dbReference type="AlphaFoldDB" id="A0AAD1HGM0"/>